<dbReference type="InterPro" id="IPR038717">
    <property type="entry name" value="Tc1-like_DDE_dom"/>
</dbReference>
<feature type="domain" description="Tc1-like transposase DDE" evidence="1">
    <location>
        <begin position="4"/>
        <end position="41"/>
    </location>
</feature>
<name>A0ABQ6BBJ4_9BRAD</name>
<comment type="caution">
    <text evidence="2">The sequence shown here is derived from an EMBL/GenBank/DDBJ whole genome shotgun (WGS) entry which is preliminary data.</text>
</comment>
<evidence type="ECO:0000313" key="3">
    <source>
        <dbReference type="Proteomes" id="UP001156905"/>
    </source>
</evidence>
<gene>
    <name evidence="2" type="ORF">GCM10007857_78590</name>
</gene>
<accession>A0ABQ6BBJ4</accession>
<dbReference type="EMBL" id="BSOW01000042">
    <property type="protein sequence ID" value="GLR91143.1"/>
    <property type="molecule type" value="Genomic_DNA"/>
</dbReference>
<organism evidence="2 3">
    <name type="scientific">Bradyrhizobium iriomotense</name>
    <dbReference type="NCBI Taxonomy" id="441950"/>
    <lineage>
        <taxon>Bacteria</taxon>
        <taxon>Pseudomonadati</taxon>
        <taxon>Pseudomonadota</taxon>
        <taxon>Alphaproteobacteria</taxon>
        <taxon>Hyphomicrobiales</taxon>
        <taxon>Nitrobacteraceae</taxon>
        <taxon>Bradyrhizobium</taxon>
    </lineage>
</organism>
<sequence>MLRRLEFHHTPKHASWLNMVEIEIGVLSQQCLDRRIDSYAHLVRETAAWEKRRNAERARINWMFTTENARAKLRRAYPKIPVKPTKTKVKLFVPRY</sequence>
<evidence type="ECO:0000313" key="2">
    <source>
        <dbReference type="EMBL" id="GLR91143.1"/>
    </source>
</evidence>
<dbReference type="Pfam" id="PF13358">
    <property type="entry name" value="DDE_3"/>
    <property type="match status" value="1"/>
</dbReference>
<dbReference type="Proteomes" id="UP001156905">
    <property type="component" value="Unassembled WGS sequence"/>
</dbReference>
<keyword evidence="3" id="KW-1185">Reference proteome</keyword>
<reference evidence="3" key="1">
    <citation type="journal article" date="2019" name="Int. J. Syst. Evol. Microbiol.">
        <title>The Global Catalogue of Microorganisms (GCM) 10K type strain sequencing project: providing services to taxonomists for standard genome sequencing and annotation.</title>
        <authorList>
            <consortium name="The Broad Institute Genomics Platform"/>
            <consortium name="The Broad Institute Genome Sequencing Center for Infectious Disease"/>
            <person name="Wu L."/>
            <person name="Ma J."/>
        </authorList>
    </citation>
    <scope>NUCLEOTIDE SEQUENCE [LARGE SCALE GENOMIC DNA]</scope>
    <source>
        <strain evidence="3">NBRC 102520</strain>
    </source>
</reference>
<proteinExistence type="predicted"/>
<protein>
    <recommendedName>
        <fullName evidence="1">Tc1-like transposase DDE domain-containing protein</fullName>
    </recommendedName>
</protein>
<evidence type="ECO:0000259" key="1">
    <source>
        <dbReference type="Pfam" id="PF13358"/>
    </source>
</evidence>